<dbReference type="Gene3D" id="3.40.50.720">
    <property type="entry name" value="NAD(P)-binding Rossmann-like Domain"/>
    <property type="match status" value="1"/>
</dbReference>
<evidence type="ECO:0000256" key="1">
    <source>
        <dbReference type="ARBA" id="ARBA00005725"/>
    </source>
</evidence>
<dbReference type="PANTHER" id="PTHR47706:SF4">
    <property type="entry name" value="NMRA-LIKE DOMAIN-CONTAINING PROTEIN"/>
    <property type="match status" value="1"/>
</dbReference>
<evidence type="ECO:0000313" key="6">
    <source>
        <dbReference type="Proteomes" id="UP001239445"/>
    </source>
</evidence>
<dbReference type="InterPro" id="IPR051609">
    <property type="entry name" value="NmrA/Isoflavone_reductase-like"/>
</dbReference>
<keyword evidence="2" id="KW-0521">NADP</keyword>
<dbReference type="Pfam" id="PF05368">
    <property type="entry name" value="NmrA"/>
    <property type="match status" value="1"/>
</dbReference>
<comment type="similarity">
    <text evidence="1">Belongs to the NmrA-type oxidoreductase family. Isoflavone reductase subfamily.</text>
</comment>
<dbReference type="GO" id="GO:0016491">
    <property type="term" value="F:oxidoreductase activity"/>
    <property type="evidence" value="ECO:0007669"/>
    <property type="project" value="UniProtKB-KW"/>
</dbReference>
<dbReference type="PANTHER" id="PTHR47706">
    <property type="entry name" value="NMRA-LIKE FAMILY PROTEIN"/>
    <property type="match status" value="1"/>
</dbReference>
<dbReference type="SUPFAM" id="SSF51735">
    <property type="entry name" value="NAD(P)-binding Rossmann-fold domains"/>
    <property type="match status" value="1"/>
</dbReference>
<keyword evidence="6" id="KW-1185">Reference proteome</keyword>
<gene>
    <name evidence="5" type="ORF">QBC47DRAFT_451855</name>
</gene>
<name>A0AAJ0FAG3_9PEZI</name>
<organism evidence="5 6">
    <name type="scientific">Echria macrotheca</name>
    <dbReference type="NCBI Taxonomy" id="438768"/>
    <lineage>
        <taxon>Eukaryota</taxon>
        <taxon>Fungi</taxon>
        <taxon>Dikarya</taxon>
        <taxon>Ascomycota</taxon>
        <taxon>Pezizomycotina</taxon>
        <taxon>Sordariomycetes</taxon>
        <taxon>Sordariomycetidae</taxon>
        <taxon>Sordariales</taxon>
        <taxon>Schizotheciaceae</taxon>
        <taxon>Echria</taxon>
    </lineage>
</organism>
<proteinExistence type="inferred from homology"/>
<evidence type="ECO:0000256" key="3">
    <source>
        <dbReference type="ARBA" id="ARBA00023002"/>
    </source>
</evidence>
<dbReference type="Proteomes" id="UP001239445">
    <property type="component" value="Unassembled WGS sequence"/>
</dbReference>
<evidence type="ECO:0000256" key="2">
    <source>
        <dbReference type="ARBA" id="ARBA00022857"/>
    </source>
</evidence>
<evidence type="ECO:0000313" key="5">
    <source>
        <dbReference type="EMBL" id="KAK1756298.1"/>
    </source>
</evidence>
<feature type="domain" description="NmrA-like" evidence="4">
    <location>
        <begin position="3"/>
        <end position="227"/>
    </location>
</feature>
<comment type="caution">
    <text evidence="5">The sequence shown here is derived from an EMBL/GenBank/DDBJ whole genome shotgun (WGS) entry which is preliminary data.</text>
</comment>
<evidence type="ECO:0000259" key="4">
    <source>
        <dbReference type="Pfam" id="PF05368"/>
    </source>
</evidence>
<protein>
    <recommendedName>
        <fullName evidence="4">NmrA-like domain-containing protein</fullName>
    </recommendedName>
</protein>
<dbReference type="InterPro" id="IPR036291">
    <property type="entry name" value="NAD(P)-bd_dom_sf"/>
</dbReference>
<dbReference type="EMBL" id="MU839832">
    <property type="protein sequence ID" value="KAK1756298.1"/>
    <property type="molecule type" value="Genomic_DNA"/>
</dbReference>
<dbReference type="AlphaFoldDB" id="A0AAJ0FAG3"/>
<sequence>MVKIAIAGGSGNVASEVVDVLAASGKHEILLLIRKDPPDVKIPGAAWIKTDYHDLDALAKILEGVNTLLSFIVADKDPGGVVQKNLIDAAVRAGVKRFAPSEWATSSLHHMPWYQAKADIRAYLAELNKERKVLEYTLFQPGLFTNYLGWPHRVAKHLHLFQIPLDYQNRRALVVDGQQDARITLTTVSDLTRVVAAAIDYEGEWPVDGGIRGEELTVAEIIALGEKLRGPFSVEKLSEQSLLDYTAEPTWVPRIEHPSLKPEQVESLGKVFLKGLLLGMKEGNFVVSDTWNRLLPELELTRAEAFLAPIWTGKD</sequence>
<keyword evidence="3" id="KW-0560">Oxidoreductase</keyword>
<reference evidence="5" key="1">
    <citation type="submission" date="2023-06" db="EMBL/GenBank/DDBJ databases">
        <title>Genome-scale phylogeny and comparative genomics of the fungal order Sordariales.</title>
        <authorList>
            <consortium name="Lawrence Berkeley National Laboratory"/>
            <person name="Hensen N."/>
            <person name="Bonometti L."/>
            <person name="Westerberg I."/>
            <person name="Brannstrom I.O."/>
            <person name="Guillou S."/>
            <person name="Cros-Aarteil S."/>
            <person name="Calhoun S."/>
            <person name="Haridas S."/>
            <person name="Kuo A."/>
            <person name="Mondo S."/>
            <person name="Pangilinan J."/>
            <person name="Riley R."/>
            <person name="Labutti K."/>
            <person name="Andreopoulos B."/>
            <person name="Lipzen A."/>
            <person name="Chen C."/>
            <person name="Yanf M."/>
            <person name="Daum C."/>
            <person name="Ng V."/>
            <person name="Clum A."/>
            <person name="Steindorff A."/>
            <person name="Ohm R."/>
            <person name="Martin F."/>
            <person name="Silar P."/>
            <person name="Natvig D."/>
            <person name="Lalanne C."/>
            <person name="Gautier V."/>
            <person name="Ament-Velasquez S.L."/>
            <person name="Kruys A."/>
            <person name="Hutchinson M.I."/>
            <person name="Powell A.J."/>
            <person name="Barry K."/>
            <person name="Miller A.N."/>
            <person name="Grigoriev I.V."/>
            <person name="Debuchy R."/>
            <person name="Gladieux P."/>
            <person name="Thoren M.H."/>
            <person name="Johannesson H."/>
        </authorList>
    </citation>
    <scope>NUCLEOTIDE SEQUENCE</scope>
    <source>
        <strain evidence="5">PSN4</strain>
    </source>
</reference>
<accession>A0AAJ0FAG3</accession>
<dbReference type="InterPro" id="IPR008030">
    <property type="entry name" value="NmrA-like"/>
</dbReference>